<comment type="caution">
    <text evidence="1">The sequence shown here is derived from an EMBL/GenBank/DDBJ whole genome shotgun (WGS) entry which is preliminary data.</text>
</comment>
<accession>A0ACC1P6K7</accession>
<dbReference type="EMBL" id="JAPDGR010000758">
    <property type="protein sequence ID" value="KAJ2987648.1"/>
    <property type="molecule type" value="Genomic_DNA"/>
</dbReference>
<sequence>MMANGIRFFQLGKLGRMITTQSARKNPAPKVSPHENRNTDELISPQQNLGGYPGLLKLASDVRANTLKGGSMSNERFLPNDKLEELATRESVLLALGETIIEQEKHEELVTWVLESGKRLFLILVLLTRDSVEQLSWIECLKNDGINDGALPLGFPGIEPYYGYSLVAQAESSQVFHSFKHWEDNDLILFKVYQWMFLAPVFGADAKFRHQLRNEQPLPLLNLTKRSAKKGILGEILEGEIHPAHISSQCLSALGEINPGLQGIPVSIKMVQPSDNLHPFFDIDNGRFKARHATISSRLIKPIAAYKKHDEEFVIFRWVDDSNFCD</sequence>
<name>A0ACC1P6K7_9PEZI</name>
<gene>
    <name evidence="1" type="ORF">NUW58_g4388</name>
</gene>
<protein>
    <submittedName>
        <fullName evidence="1">Uncharacterized protein</fullName>
    </submittedName>
</protein>
<keyword evidence="2" id="KW-1185">Reference proteome</keyword>
<dbReference type="Proteomes" id="UP001143856">
    <property type="component" value="Unassembled WGS sequence"/>
</dbReference>
<reference evidence="1" key="1">
    <citation type="submission" date="2022-10" db="EMBL/GenBank/DDBJ databases">
        <title>Genome Sequence of Xylaria curta.</title>
        <authorList>
            <person name="Buettner E."/>
        </authorList>
    </citation>
    <scope>NUCLEOTIDE SEQUENCE</scope>
    <source>
        <strain evidence="1">Babe10</strain>
    </source>
</reference>
<organism evidence="1 2">
    <name type="scientific">Xylaria curta</name>
    <dbReference type="NCBI Taxonomy" id="42375"/>
    <lineage>
        <taxon>Eukaryota</taxon>
        <taxon>Fungi</taxon>
        <taxon>Dikarya</taxon>
        <taxon>Ascomycota</taxon>
        <taxon>Pezizomycotina</taxon>
        <taxon>Sordariomycetes</taxon>
        <taxon>Xylariomycetidae</taxon>
        <taxon>Xylariales</taxon>
        <taxon>Xylariaceae</taxon>
        <taxon>Xylaria</taxon>
    </lineage>
</organism>
<proteinExistence type="predicted"/>
<evidence type="ECO:0000313" key="1">
    <source>
        <dbReference type="EMBL" id="KAJ2987648.1"/>
    </source>
</evidence>
<evidence type="ECO:0000313" key="2">
    <source>
        <dbReference type="Proteomes" id="UP001143856"/>
    </source>
</evidence>